<dbReference type="SUPFAM" id="SSF90123">
    <property type="entry name" value="ABC transporter transmembrane region"/>
    <property type="match status" value="1"/>
</dbReference>
<feature type="transmembrane region" description="Helical" evidence="4">
    <location>
        <begin position="83"/>
        <end position="107"/>
    </location>
</feature>
<evidence type="ECO:0000256" key="1">
    <source>
        <dbReference type="ARBA" id="ARBA00022692"/>
    </source>
</evidence>
<proteinExistence type="predicted"/>
<sequence>MSESLGNQLQKNWEEQIKKCDQSQNKKKPSLKSAIVKTYLKMYTASGVMIFLQFIVIRMLQPIVLAEYINFFDKKHGIKPNEFGWLLASGVVIMAFLNVILLHNTFLNTQRVGMRVRIAVGSLLYRKLLKLNHTSLGKTAAGQLVNLLSNDLQRFDYAAVFLHYIWVMPINSAISFYIMYRTCNLVAALTGMGAIIVEALPLQSYLSRLQGQLRGKIAVRTDTRIKLMSEITTGIQVIKMYAWEKPFEKVVELARRYTYSMSDPKKKCRQYNVEYLKYGFIQSPSNKPLPMCLICQRVFSNEAMKPSRLQEHLTKIHPDRKDRNLSYFEMLKKQHFKRPTLASIFSAASKQDDDGLRASYNISLLIAKSGKPHTIGEELILPAVSEVLRTVLHQPASDIIKKIPLSNNTVQRQIDEMSEDVERSLTDYLKTTEFSLQLDESTLPNNESLLLAYVRFIKSEKICQELLFVRTLETDTKGKSIFDVLEHYFTDKGIPLENVITVATDGAPAMVGQHRGLIAYLKKAVPNILAVHCVIHRQHLVAKNLSDRLHCSLQYVITAVNKIRSSALNDRLFRKLCDENDENFNRLLLHTEVRWLSKGTCLKRFYDLFDSVLEFFESKDDSLRDNLLKFKSDIAYLTDLYDKFNETNLQLQGDNLNFIKAKGIISSFVSKLNLYRQNLGRRQFHQFQNLSSVETNDEDILVYCQHLEALQEDFRNRFQDIFGLIIPDWVLEPFSSLETAELSLQEELIELSTNEELKVKFKNGYQEFWLQCQISVLYPALWAASKKFFIAFPSSYLAERGFSIVSNLLTKKRNRLSIVERGDLRLLMTSMDPNIDRLLSLHQAQPSH</sequence>
<dbReference type="EnsemblMetazoa" id="XM_050658105.1">
    <property type="protein sequence ID" value="XP_050514062.1"/>
    <property type="gene ID" value="LOC114343004"/>
</dbReference>
<dbReference type="Pfam" id="PF00664">
    <property type="entry name" value="ABC_membrane"/>
    <property type="match status" value="1"/>
</dbReference>
<dbReference type="InterPro" id="IPR036640">
    <property type="entry name" value="ABC1_TM_sf"/>
</dbReference>
<name>A0ABM5KV42_DIAVI</name>
<keyword evidence="7" id="KW-1185">Reference proteome</keyword>
<evidence type="ECO:0000259" key="5">
    <source>
        <dbReference type="PROSITE" id="PS50929"/>
    </source>
</evidence>
<dbReference type="SUPFAM" id="SSF53098">
    <property type="entry name" value="Ribonuclease H-like"/>
    <property type="match status" value="1"/>
</dbReference>
<dbReference type="RefSeq" id="XP_050514062.1">
    <property type="nucleotide sequence ID" value="XM_050658105.1"/>
</dbReference>
<keyword evidence="3 4" id="KW-0472">Membrane</keyword>
<dbReference type="Proteomes" id="UP001652700">
    <property type="component" value="Unplaced"/>
</dbReference>
<dbReference type="InterPro" id="IPR011527">
    <property type="entry name" value="ABC1_TM_dom"/>
</dbReference>
<protein>
    <recommendedName>
        <fullName evidence="5">ABC transmembrane type-1 domain-containing protein</fullName>
    </recommendedName>
</protein>
<dbReference type="Gene3D" id="1.20.1560.10">
    <property type="entry name" value="ABC transporter type 1, transmembrane domain"/>
    <property type="match status" value="1"/>
</dbReference>
<dbReference type="GeneID" id="114343004"/>
<keyword evidence="2 4" id="KW-1133">Transmembrane helix</keyword>
<feature type="transmembrane region" description="Helical" evidence="4">
    <location>
        <begin position="157"/>
        <end position="179"/>
    </location>
</feature>
<dbReference type="PROSITE" id="PS50929">
    <property type="entry name" value="ABC_TM1F"/>
    <property type="match status" value="1"/>
</dbReference>
<dbReference type="PANTHER" id="PTHR45913">
    <property type="entry name" value="EPM2A-INTERACTING PROTEIN 1"/>
    <property type="match status" value="1"/>
</dbReference>
<organism evidence="6 7">
    <name type="scientific">Diabrotica virgifera virgifera</name>
    <name type="common">western corn rootworm</name>
    <dbReference type="NCBI Taxonomy" id="50390"/>
    <lineage>
        <taxon>Eukaryota</taxon>
        <taxon>Metazoa</taxon>
        <taxon>Ecdysozoa</taxon>
        <taxon>Arthropoda</taxon>
        <taxon>Hexapoda</taxon>
        <taxon>Insecta</taxon>
        <taxon>Pterygota</taxon>
        <taxon>Neoptera</taxon>
        <taxon>Endopterygota</taxon>
        <taxon>Coleoptera</taxon>
        <taxon>Polyphaga</taxon>
        <taxon>Cucujiformia</taxon>
        <taxon>Chrysomeloidea</taxon>
        <taxon>Chrysomelidae</taxon>
        <taxon>Galerucinae</taxon>
        <taxon>Diabroticina</taxon>
        <taxon>Diabroticites</taxon>
        <taxon>Diabrotica</taxon>
    </lineage>
</organism>
<evidence type="ECO:0000256" key="2">
    <source>
        <dbReference type="ARBA" id="ARBA00022989"/>
    </source>
</evidence>
<accession>A0ABM5KV42</accession>
<evidence type="ECO:0000256" key="4">
    <source>
        <dbReference type="SAM" id="Phobius"/>
    </source>
</evidence>
<reference evidence="6" key="1">
    <citation type="submission" date="2025-05" db="UniProtKB">
        <authorList>
            <consortium name="EnsemblMetazoa"/>
        </authorList>
    </citation>
    <scope>IDENTIFICATION</scope>
</reference>
<evidence type="ECO:0000313" key="7">
    <source>
        <dbReference type="Proteomes" id="UP001652700"/>
    </source>
</evidence>
<dbReference type="InterPro" id="IPR012337">
    <property type="entry name" value="RNaseH-like_sf"/>
</dbReference>
<evidence type="ECO:0000313" key="6">
    <source>
        <dbReference type="EnsemblMetazoa" id="XP_050514062.1"/>
    </source>
</evidence>
<feature type="domain" description="ABC transmembrane type-1" evidence="5">
    <location>
        <begin position="56"/>
        <end position="249"/>
    </location>
</feature>
<dbReference type="PANTHER" id="PTHR45913:SF22">
    <property type="entry name" value="SCAN BOX DOMAIN-CONTAINING PROTEIN"/>
    <property type="match status" value="1"/>
</dbReference>
<feature type="transmembrane region" description="Helical" evidence="4">
    <location>
        <begin position="42"/>
        <end position="63"/>
    </location>
</feature>
<keyword evidence="1 4" id="KW-0812">Transmembrane</keyword>
<evidence type="ECO:0000256" key="3">
    <source>
        <dbReference type="ARBA" id="ARBA00023136"/>
    </source>
</evidence>